<dbReference type="GO" id="GO:0022900">
    <property type="term" value="P:electron transport chain"/>
    <property type="evidence" value="ECO:0007669"/>
    <property type="project" value="InterPro"/>
</dbReference>
<accession>A0A0P8BQ39</accession>
<keyword evidence="8" id="KW-0732">Signal</keyword>
<evidence type="ECO:0000256" key="1">
    <source>
        <dbReference type="ARBA" id="ARBA00022448"/>
    </source>
</evidence>
<dbReference type="PIRSF" id="PIRSF000027">
    <property type="entry name" value="Cytc_c_prime"/>
    <property type="match status" value="1"/>
</dbReference>
<evidence type="ECO:0000256" key="5">
    <source>
        <dbReference type="ARBA" id="ARBA00023004"/>
    </source>
</evidence>
<evidence type="ECO:0000256" key="6">
    <source>
        <dbReference type="PIRSR" id="PIRSR000027-1"/>
    </source>
</evidence>
<evidence type="ECO:0000256" key="4">
    <source>
        <dbReference type="ARBA" id="ARBA00022982"/>
    </source>
</evidence>
<evidence type="ECO:0000313" key="10">
    <source>
        <dbReference type="Proteomes" id="UP000050416"/>
    </source>
</evidence>
<evidence type="ECO:0000256" key="7">
    <source>
        <dbReference type="PIRSR" id="PIRSR000027-2"/>
    </source>
</evidence>
<organism evidence="9 10">
    <name type="scientific">Marinobacter excellens HL-55</name>
    <dbReference type="NCBI Taxonomy" id="1305731"/>
    <lineage>
        <taxon>Bacteria</taxon>
        <taxon>Pseudomonadati</taxon>
        <taxon>Pseudomonadota</taxon>
        <taxon>Gammaproteobacteria</taxon>
        <taxon>Pseudomonadales</taxon>
        <taxon>Marinobacteraceae</taxon>
        <taxon>Marinobacter</taxon>
    </lineage>
</organism>
<dbReference type="GO" id="GO:0009055">
    <property type="term" value="F:electron transfer activity"/>
    <property type="evidence" value="ECO:0007669"/>
    <property type="project" value="InterPro"/>
</dbReference>
<protein>
    <submittedName>
        <fullName evidence="9">Cytochrome c556</fullName>
    </submittedName>
</protein>
<reference evidence="9 10" key="1">
    <citation type="submission" date="2015-09" db="EMBL/GenBank/DDBJ databases">
        <title>Identification and resolution of microdiversity through metagenomic sequencing of parallel consortia.</title>
        <authorList>
            <person name="Nelson W.C."/>
            <person name="Romine M.F."/>
            <person name="Lindemann S.R."/>
        </authorList>
    </citation>
    <scope>NUCLEOTIDE SEQUENCE [LARGE SCALE GENOMIC DNA]</scope>
    <source>
        <strain evidence="9">HL-55</strain>
    </source>
</reference>
<dbReference type="SUPFAM" id="SSF47175">
    <property type="entry name" value="Cytochromes"/>
    <property type="match status" value="1"/>
</dbReference>
<dbReference type="EMBL" id="LJZQ01000001">
    <property type="protein sequence ID" value="KPQ30547.1"/>
    <property type="molecule type" value="Genomic_DNA"/>
</dbReference>
<feature type="signal peptide" evidence="8">
    <location>
        <begin position="1"/>
        <end position="22"/>
    </location>
</feature>
<keyword evidence="5 6" id="KW-0408">Iron</keyword>
<dbReference type="PROSITE" id="PS51009">
    <property type="entry name" value="CYTCII"/>
    <property type="match status" value="1"/>
</dbReference>
<sequence>MKKSGVITAAILAASFAMPAAAQLSVEDQIEARQAGYQFMAWNMGKIKAQAVDGDVEFNTDQMKAAATAIAAIANSGMGALYSPDSTMDKAENTRLKPEFFQQTDKVREVGTNFVREANKLQEVAATGDRGALARQFSAVGQTCKACHDNFRAD</sequence>
<dbReference type="GO" id="GO:0005506">
    <property type="term" value="F:iron ion binding"/>
    <property type="evidence" value="ECO:0007669"/>
    <property type="project" value="InterPro"/>
</dbReference>
<dbReference type="InterPro" id="IPR002321">
    <property type="entry name" value="Cyt_c_II"/>
</dbReference>
<evidence type="ECO:0000256" key="2">
    <source>
        <dbReference type="ARBA" id="ARBA00022617"/>
    </source>
</evidence>
<keyword evidence="4" id="KW-0249">Electron transport</keyword>
<dbReference type="InterPro" id="IPR010980">
    <property type="entry name" value="Cyt_c/b562"/>
</dbReference>
<dbReference type="PRINTS" id="PR00608">
    <property type="entry name" value="CYTCHROMECII"/>
</dbReference>
<dbReference type="Gene3D" id="1.20.120.10">
    <property type="entry name" value="Cytochrome c/b562"/>
    <property type="match status" value="1"/>
</dbReference>
<dbReference type="GO" id="GO:0020037">
    <property type="term" value="F:heme binding"/>
    <property type="evidence" value="ECO:0007669"/>
    <property type="project" value="InterPro"/>
</dbReference>
<comment type="PTM">
    <text evidence="7">Binds 1 heme group per subunit.</text>
</comment>
<gene>
    <name evidence="9" type="ORF">HLUCCX14_00330</name>
</gene>
<evidence type="ECO:0000256" key="3">
    <source>
        <dbReference type="ARBA" id="ARBA00022723"/>
    </source>
</evidence>
<dbReference type="InterPro" id="IPR012127">
    <property type="entry name" value="Cyt_c_prime"/>
</dbReference>
<feature type="chain" id="PRO_5006148542" evidence="8">
    <location>
        <begin position="23"/>
        <end position="154"/>
    </location>
</feature>
<evidence type="ECO:0000313" key="9">
    <source>
        <dbReference type="EMBL" id="KPQ30547.1"/>
    </source>
</evidence>
<keyword evidence="1" id="KW-0813">Transport</keyword>
<dbReference type="OrthoDB" id="5520910at2"/>
<keyword evidence="2 7" id="KW-0349">Heme</keyword>
<dbReference type="GO" id="GO:0042597">
    <property type="term" value="C:periplasmic space"/>
    <property type="evidence" value="ECO:0007669"/>
    <property type="project" value="InterPro"/>
</dbReference>
<feature type="binding site" description="covalent" evidence="7">
    <location>
        <position position="144"/>
    </location>
    <ligand>
        <name>heme c</name>
        <dbReference type="ChEBI" id="CHEBI:61717"/>
    </ligand>
</feature>
<evidence type="ECO:0000256" key="8">
    <source>
        <dbReference type="SAM" id="SignalP"/>
    </source>
</evidence>
<dbReference type="Proteomes" id="UP000050416">
    <property type="component" value="Unassembled WGS sequence"/>
</dbReference>
<proteinExistence type="predicted"/>
<dbReference type="InterPro" id="IPR015984">
    <property type="entry name" value="Cyt_c_prime_subgr"/>
</dbReference>
<dbReference type="PATRIC" id="fig|1305731.5.peg.1439"/>
<feature type="binding site" description="axial binding residue" evidence="6">
    <location>
        <position position="148"/>
    </location>
    <ligand>
        <name>heme c</name>
        <dbReference type="ChEBI" id="CHEBI:61717"/>
    </ligand>
    <ligandPart>
        <name>Fe</name>
        <dbReference type="ChEBI" id="CHEBI:18248"/>
    </ligandPart>
</feature>
<dbReference type="AlphaFoldDB" id="A0A0P8BQ39"/>
<feature type="binding site" description="covalent" evidence="7">
    <location>
        <position position="147"/>
    </location>
    <ligand>
        <name>heme c</name>
        <dbReference type="ChEBI" id="CHEBI:61717"/>
    </ligand>
</feature>
<dbReference type="STRING" id="1305731.GCA_000934705_02760"/>
<keyword evidence="3 6" id="KW-0479">Metal-binding</keyword>
<dbReference type="Pfam" id="PF01322">
    <property type="entry name" value="Cytochrom_C_2"/>
    <property type="match status" value="1"/>
</dbReference>
<comment type="caution">
    <text evidence="9">The sequence shown here is derived from an EMBL/GenBank/DDBJ whole genome shotgun (WGS) entry which is preliminary data.</text>
</comment>
<name>A0A0P8BQ39_9GAMM</name>